<proteinExistence type="predicted"/>
<protein>
    <submittedName>
        <fullName evidence="2">Uncharacterized protein</fullName>
    </submittedName>
</protein>
<evidence type="ECO:0000313" key="2">
    <source>
        <dbReference type="EMBL" id="CDR17863.1"/>
    </source>
</evidence>
<feature type="compositionally biased region" description="Low complexity" evidence="1">
    <location>
        <begin position="67"/>
        <end position="83"/>
    </location>
</feature>
<name>A0A061A4V8_9ACTN</name>
<dbReference type="PATRIC" id="fig|576784.4.peg.10105"/>
<dbReference type="HOGENOM" id="CLU_2144452_0_0_11"/>
<dbReference type="EMBL" id="LK022848">
    <property type="protein sequence ID" value="CDR17863.1"/>
    <property type="molecule type" value="Genomic_DNA"/>
</dbReference>
<feature type="region of interest" description="Disordered" evidence="1">
    <location>
        <begin position="67"/>
        <end position="87"/>
    </location>
</feature>
<gene>
    <name evidence="2" type="ORF">SIRAN9833</name>
</gene>
<dbReference type="AlphaFoldDB" id="A0A061A4V8"/>
<organism evidence="2">
    <name type="scientific">Streptomyces iranensis</name>
    <dbReference type="NCBI Taxonomy" id="576784"/>
    <lineage>
        <taxon>Bacteria</taxon>
        <taxon>Bacillati</taxon>
        <taxon>Actinomycetota</taxon>
        <taxon>Actinomycetes</taxon>
        <taxon>Kitasatosporales</taxon>
        <taxon>Streptomycetaceae</taxon>
        <taxon>Streptomyces</taxon>
        <taxon>Streptomyces violaceusniger group</taxon>
    </lineage>
</organism>
<reference evidence="2" key="1">
    <citation type="submission" date="2014-05" db="EMBL/GenBank/DDBJ databases">
        <authorList>
            <person name="Horn Fabian"/>
        </authorList>
    </citation>
    <scope>NUCLEOTIDE SEQUENCE</scope>
</reference>
<evidence type="ECO:0000256" key="1">
    <source>
        <dbReference type="SAM" id="MobiDB-lite"/>
    </source>
</evidence>
<accession>A0A061A4V8</accession>
<sequence length="112" mass="11933">MMSRQPADRIGWLATMPTGWPSTRPKPVTMFGANSGCVSKNSASSRMCSITVCMPYGWLALSGTRVSSSRSSSVTARSASSGRTGARERLLDGRYDSSCLTYSMASFSSPAM</sequence>